<keyword evidence="11" id="KW-0902">Two-component regulatory system</keyword>
<dbReference type="CDD" id="cd16922">
    <property type="entry name" value="HATPase_EvgS-ArcB-TorS-like"/>
    <property type="match status" value="1"/>
</dbReference>
<dbReference type="EC" id="2.7.13.3" evidence="3"/>
<keyword evidence="7" id="KW-0547">Nucleotide-binding</keyword>
<organism evidence="20 21">
    <name type="scientific">Denitromonas iodatirespirans</name>
    <dbReference type="NCBI Taxonomy" id="2795389"/>
    <lineage>
        <taxon>Bacteria</taxon>
        <taxon>Pseudomonadati</taxon>
        <taxon>Pseudomonadota</taxon>
        <taxon>Betaproteobacteria</taxon>
        <taxon>Rhodocyclales</taxon>
        <taxon>Zoogloeaceae</taxon>
        <taxon>Denitromonas</taxon>
    </lineage>
</organism>
<accession>A0A944DE07</accession>
<dbReference type="InterPro" id="IPR001789">
    <property type="entry name" value="Sig_transdc_resp-reg_receiver"/>
</dbReference>
<feature type="domain" description="Histidine kinase" evidence="18">
    <location>
        <begin position="236"/>
        <end position="454"/>
    </location>
</feature>
<evidence type="ECO:0000313" key="20">
    <source>
        <dbReference type="EMBL" id="MBT0963301.1"/>
    </source>
</evidence>
<dbReference type="InterPro" id="IPR036097">
    <property type="entry name" value="HisK_dim/P_sf"/>
</dbReference>
<dbReference type="InterPro" id="IPR004358">
    <property type="entry name" value="Sig_transdc_His_kin-like_C"/>
</dbReference>
<evidence type="ECO:0000256" key="6">
    <source>
        <dbReference type="ARBA" id="ARBA00022692"/>
    </source>
</evidence>
<evidence type="ECO:0000259" key="19">
    <source>
        <dbReference type="PROSITE" id="PS50110"/>
    </source>
</evidence>
<dbReference type="Gene3D" id="3.40.50.2300">
    <property type="match status" value="1"/>
</dbReference>
<keyword evidence="4 15" id="KW-0597">Phosphoprotein</keyword>
<dbReference type="CDD" id="cd00082">
    <property type="entry name" value="HisKA"/>
    <property type="match status" value="1"/>
</dbReference>
<evidence type="ECO:0000256" key="3">
    <source>
        <dbReference type="ARBA" id="ARBA00012438"/>
    </source>
</evidence>
<comment type="catalytic activity">
    <reaction evidence="1">
        <text>ATP + protein L-histidine = ADP + protein N-phospho-L-histidine.</text>
        <dbReference type="EC" id="2.7.13.3"/>
    </reaction>
</comment>
<dbReference type="AlphaFoldDB" id="A0A944DE07"/>
<evidence type="ECO:0000313" key="21">
    <source>
        <dbReference type="Proteomes" id="UP000694660"/>
    </source>
</evidence>
<evidence type="ECO:0000256" key="16">
    <source>
        <dbReference type="SAM" id="Coils"/>
    </source>
</evidence>
<dbReference type="SUPFAM" id="SSF55874">
    <property type="entry name" value="ATPase domain of HSP90 chaperone/DNA topoisomerase II/histidine kinase"/>
    <property type="match status" value="1"/>
</dbReference>
<comment type="function">
    <text evidence="13">Member of the two-component regulatory system BvgS/BvgA. Phosphorylates BvgA via a four-step phosphorelay in response to environmental signals.</text>
</comment>
<dbReference type="InterPro" id="IPR036890">
    <property type="entry name" value="HATPase_C_sf"/>
</dbReference>
<protein>
    <recommendedName>
        <fullName evidence="14">Virulence sensor protein BvgS</fullName>
        <ecNumber evidence="3">2.7.13.3</ecNumber>
    </recommendedName>
</protein>
<feature type="transmembrane region" description="Helical" evidence="17">
    <location>
        <begin position="130"/>
        <end position="150"/>
    </location>
</feature>
<evidence type="ECO:0000256" key="10">
    <source>
        <dbReference type="ARBA" id="ARBA00022989"/>
    </source>
</evidence>
<evidence type="ECO:0000256" key="12">
    <source>
        <dbReference type="ARBA" id="ARBA00023136"/>
    </source>
</evidence>
<evidence type="ECO:0000256" key="9">
    <source>
        <dbReference type="ARBA" id="ARBA00022840"/>
    </source>
</evidence>
<evidence type="ECO:0000256" key="7">
    <source>
        <dbReference type="ARBA" id="ARBA00022741"/>
    </source>
</evidence>
<dbReference type="InterPro" id="IPR005467">
    <property type="entry name" value="His_kinase_dom"/>
</dbReference>
<dbReference type="RefSeq" id="WP_214363238.1">
    <property type="nucleotide sequence ID" value="NZ_JAEKFT010000027.1"/>
</dbReference>
<evidence type="ECO:0000256" key="11">
    <source>
        <dbReference type="ARBA" id="ARBA00023012"/>
    </source>
</evidence>
<dbReference type="PRINTS" id="PR00344">
    <property type="entry name" value="BCTRLSENSOR"/>
</dbReference>
<keyword evidence="12 17" id="KW-0472">Membrane</keyword>
<dbReference type="PROSITE" id="PS50109">
    <property type="entry name" value="HIS_KIN"/>
    <property type="match status" value="1"/>
</dbReference>
<evidence type="ECO:0000256" key="8">
    <source>
        <dbReference type="ARBA" id="ARBA00022777"/>
    </source>
</evidence>
<keyword evidence="9" id="KW-0067">ATP-binding</keyword>
<keyword evidence="5" id="KW-0808">Transferase</keyword>
<dbReference type="FunFam" id="1.10.287.130:FF:000004">
    <property type="entry name" value="Ethylene receptor 1"/>
    <property type="match status" value="1"/>
</dbReference>
<dbReference type="Gene3D" id="1.10.287.130">
    <property type="match status" value="1"/>
</dbReference>
<evidence type="ECO:0000256" key="17">
    <source>
        <dbReference type="SAM" id="Phobius"/>
    </source>
</evidence>
<evidence type="ECO:0000256" key="2">
    <source>
        <dbReference type="ARBA" id="ARBA00004370"/>
    </source>
</evidence>
<dbReference type="CDD" id="cd17546">
    <property type="entry name" value="REC_hyHK_CKI1_RcsC-like"/>
    <property type="match status" value="1"/>
</dbReference>
<name>A0A944DE07_DENI1</name>
<evidence type="ECO:0000256" key="13">
    <source>
        <dbReference type="ARBA" id="ARBA00058004"/>
    </source>
</evidence>
<evidence type="ECO:0000259" key="18">
    <source>
        <dbReference type="PROSITE" id="PS50109"/>
    </source>
</evidence>
<feature type="coiled-coil region" evidence="16">
    <location>
        <begin position="185"/>
        <end position="212"/>
    </location>
</feature>
<dbReference type="FunFam" id="3.30.565.10:FF:000010">
    <property type="entry name" value="Sensor histidine kinase RcsC"/>
    <property type="match status" value="1"/>
</dbReference>
<dbReference type="Pfam" id="PF00072">
    <property type="entry name" value="Response_reg"/>
    <property type="match status" value="1"/>
</dbReference>
<dbReference type="SMART" id="SM00388">
    <property type="entry name" value="HisKA"/>
    <property type="match status" value="1"/>
</dbReference>
<dbReference type="InterPro" id="IPR003661">
    <property type="entry name" value="HisK_dim/P_dom"/>
</dbReference>
<dbReference type="Proteomes" id="UP000694660">
    <property type="component" value="Unassembled WGS sequence"/>
</dbReference>
<dbReference type="Gene3D" id="3.30.565.10">
    <property type="entry name" value="Histidine kinase-like ATPase, C-terminal domain"/>
    <property type="match status" value="1"/>
</dbReference>
<keyword evidence="21" id="KW-1185">Reference proteome</keyword>
<dbReference type="GO" id="GO:0016020">
    <property type="term" value="C:membrane"/>
    <property type="evidence" value="ECO:0007669"/>
    <property type="project" value="UniProtKB-SubCell"/>
</dbReference>
<evidence type="ECO:0000256" key="15">
    <source>
        <dbReference type="PROSITE-ProRule" id="PRU00169"/>
    </source>
</evidence>
<dbReference type="SUPFAM" id="SSF52172">
    <property type="entry name" value="CheY-like"/>
    <property type="match status" value="1"/>
</dbReference>
<feature type="domain" description="Response regulatory" evidence="19">
    <location>
        <begin position="484"/>
        <end position="600"/>
    </location>
</feature>
<sequence>MKDAGALDELRDSYDSMLTHLGKFEALVDLLAADDQSTVLLELRHSSQLFRNTADIAARLRERRLRSDAAAAGDARATPSDATEQRTLSELRTRADALVRVAQSQSESSSRQYRATLQELDRLTGRNERWVFVLMAASLITAGVVAHWFLGRRVLGRLRGVSDALRADDRTGPVPAGKGRDGMSATIAGDEIDEMERALARFQEDRRQLAVRTTELLLARDAAESANKAKSVFLANMSHELRTPLNAILGFSCILREDPGLEPVARESVEIINRSGEHLLALINDVLEIAKIESGKLQLVIAAFDLGAMVCGVHDSMRLRAEQKGLTLTLDQSSRFPRYIRGDEARLRQILFNLIGNAVKFTTHGEIVIRLGVKNNARSHLLIEVEDTGPGIPPEALPSVFQPFVQVGDDSARGGTGLGLAIARQFARLMDGDIRVESTPGVGSLFRVDLPLELPTEDEVRQLGSENTGHGTATELAPGQPEHRILVVEDHAENRLLLERLMTELGLPVRSASNGEEGLRLFETWHPDLIWMDRQMPVMDGLEATRRIRRMPGGDKVKIVVVTASAFKEQHSEVLAAGVDGLIRKPFRFAEIHACLARQLGLRFRAPAHSPTPAAPREALTAERMSSLPEALRTGFREALERLDNESIEAIVEKIGHTDAELGAILTARVHEFDYAAILSALEASDRQDG</sequence>
<comment type="subcellular location">
    <subcellularLocation>
        <location evidence="2">Membrane</location>
    </subcellularLocation>
</comment>
<reference evidence="21" key="1">
    <citation type="journal article" date="2022" name="ISME J.">
        <title>Genetic and phylogenetic analysis of dissimilatory iodate-reducing bacteria identifies potential niches across the world's oceans.</title>
        <authorList>
            <person name="Reyes-Umana V."/>
            <person name="Henning Z."/>
            <person name="Lee K."/>
            <person name="Barnum T.P."/>
            <person name="Coates J.D."/>
        </authorList>
    </citation>
    <scope>NUCLEOTIDE SEQUENCE [LARGE SCALE GENOMIC DNA]</scope>
    <source>
        <strain evidence="21">IR12</strain>
    </source>
</reference>
<dbReference type="Pfam" id="PF00512">
    <property type="entry name" value="HisKA"/>
    <property type="match status" value="1"/>
</dbReference>
<dbReference type="Pfam" id="PF02518">
    <property type="entry name" value="HATPase_c"/>
    <property type="match status" value="1"/>
</dbReference>
<dbReference type="PANTHER" id="PTHR43047">
    <property type="entry name" value="TWO-COMPONENT HISTIDINE PROTEIN KINASE"/>
    <property type="match status" value="1"/>
</dbReference>
<proteinExistence type="predicted"/>
<keyword evidence="16" id="KW-0175">Coiled coil</keyword>
<dbReference type="SMART" id="SM00387">
    <property type="entry name" value="HATPase_c"/>
    <property type="match status" value="1"/>
</dbReference>
<dbReference type="GO" id="GO:0000155">
    <property type="term" value="F:phosphorelay sensor kinase activity"/>
    <property type="evidence" value="ECO:0007669"/>
    <property type="project" value="InterPro"/>
</dbReference>
<dbReference type="InterPro" id="IPR003594">
    <property type="entry name" value="HATPase_dom"/>
</dbReference>
<keyword evidence="10 17" id="KW-1133">Transmembrane helix</keyword>
<gene>
    <name evidence="20" type="ORF">I8J34_19125</name>
</gene>
<feature type="modified residue" description="4-aspartylphosphate" evidence="15">
    <location>
        <position position="533"/>
    </location>
</feature>
<evidence type="ECO:0000256" key="4">
    <source>
        <dbReference type="ARBA" id="ARBA00022553"/>
    </source>
</evidence>
<dbReference type="InterPro" id="IPR011006">
    <property type="entry name" value="CheY-like_superfamily"/>
</dbReference>
<evidence type="ECO:0000256" key="14">
    <source>
        <dbReference type="ARBA" id="ARBA00070152"/>
    </source>
</evidence>
<dbReference type="EMBL" id="JAEKFT010000027">
    <property type="protein sequence ID" value="MBT0963301.1"/>
    <property type="molecule type" value="Genomic_DNA"/>
</dbReference>
<dbReference type="PROSITE" id="PS50110">
    <property type="entry name" value="RESPONSE_REGULATORY"/>
    <property type="match status" value="1"/>
</dbReference>
<dbReference type="GO" id="GO:0005524">
    <property type="term" value="F:ATP binding"/>
    <property type="evidence" value="ECO:0007669"/>
    <property type="project" value="UniProtKB-KW"/>
</dbReference>
<dbReference type="SMART" id="SM00448">
    <property type="entry name" value="REC"/>
    <property type="match status" value="1"/>
</dbReference>
<evidence type="ECO:0000256" key="1">
    <source>
        <dbReference type="ARBA" id="ARBA00000085"/>
    </source>
</evidence>
<comment type="caution">
    <text evidence="20">The sequence shown here is derived from an EMBL/GenBank/DDBJ whole genome shotgun (WGS) entry which is preliminary data.</text>
</comment>
<dbReference type="SUPFAM" id="SSF47384">
    <property type="entry name" value="Homodimeric domain of signal transducing histidine kinase"/>
    <property type="match status" value="1"/>
</dbReference>
<keyword evidence="8" id="KW-0418">Kinase</keyword>
<keyword evidence="6 17" id="KW-0812">Transmembrane</keyword>
<evidence type="ECO:0000256" key="5">
    <source>
        <dbReference type="ARBA" id="ARBA00022679"/>
    </source>
</evidence>